<dbReference type="AlphaFoldDB" id="A0A318SAE3"/>
<protein>
    <submittedName>
        <fullName evidence="2">Glycine/D-amino acid oxidase-like deaminating enzyme</fullName>
    </submittedName>
</protein>
<feature type="domain" description="FAD dependent oxidoreductase" evidence="1">
    <location>
        <begin position="2"/>
        <end position="301"/>
    </location>
</feature>
<dbReference type="SUPFAM" id="SSF51971">
    <property type="entry name" value="Nucleotide-binding domain"/>
    <property type="match status" value="1"/>
</dbReference>
<gene>
    <name evidence="2" type="ORF">DES52_101184</name>
</gene>
<accession>A0A318SAE3</accession>
<organism evidence="2 3">
    <name type="scientific">Deinococcus yavapaiensis KR-236</name>
    <dbReference type="NCBI Taxonomy" id="694435"/>
    <lineage>
        <taxon>Bacteria</taxon>
        <taxon>Thermotogati</taxon>
        <taxon>Deinococcota</taxon>
        <taxon>Deinococci</taxon>
        <taxon>Deinococcales</taxon>
        <taxon>Deinococcaceae</taxon>
        <taxon>Deinococcus</taxon>
    </lineage>
</organism>
<evidence type="ECO:0000313" key="3">
    <source>
        <dbReference type="Proteomes" id="UP000248326"/>
    </source>
</evidence>
<dbReference type="InterPro" id="IPR036188">
    <property type="entry name" value="FAD/NAD-bd_sf"/>
</dbReference>
<dbReference type="Gene3D" id="3.30.9.10">
    <property type="entry name" value="D-Amino Acid Oxidase, subunit A, domain 2"/>
    <property type="match status" value="1"/>
</dbReference>
<comment type="caution">
    <text evidence="2">The sequence shown here is derived from an EMBL/GenBank/DDBJ whole genome shotgun (WGS) entry which is preliminary data.</text>
</comment>
<sequence length="310" mass="32564">MGAGIAGASVAFFAARDGHDVMVVDAGVERASDVPSALVNPVRGQSGRVDEGALEGMRLTWSLLDEVRSLGFDVPHERAGVRRPVPDERTRRKFEASLPSDLPHAWRAADEVRGLAAGWHSVLDIFEGGWLDGPAFVGALLRASGARVVRGFASDVRPTRVMVGEQAYRADVVVRCGGSLGTSGGTHRAGTMLLLDHAPCEVPLSFGVYAAPDERGGVLGSTFEAPTSEHVSSPPPLSSLAWLMGKAQGLLGDLSPRVTGTWTGTRLSTFVSGRQGDGTWSLTGLGSKGFLIGPLLARNLTSEVQESSLN</sequence>
<keyword evidence="3" id="KW-1185">Reference proteome</keyword>
<proteinExistence type="predicted"/>
<name>A0A318SAE3_9DEIO</name>
<dbReference type="Gene3D" id="3.50.50.60">
    <property type="entry name" value="FAD/NAD(P)-binding domain"/>
    <property type="match status" value="1"/>
</dbReference>
<dbReference type="Proteomes" id="UP000248326">
    <property type="component" value="Unassembled WGS sequence"/>
</dbReference>
<dbReference type="EMBL" id="QJSX01000001">
    <property type="protein sequence ID" value="PYE56380.1"/>
    <property type="molecule type" value="Genomic_DNA"/>
</dbReference>
<dbReference type="InterPro" id="IPR006076">
    <property type="entry name" value="FAD-dep_OxRdtase"/>
</dbReference>
<dbReference type="Pfam" id="PF01266">
    <property type="entry name" value="DAO"/>
    <property type="match status" value="1"/>
</dbReference>
<evidence type="ECO:0000313" key="2">
    <source>
        <dbReference type="EMBL" id="PYE56380.1"/>
    </source>
</evidence>
<evidence type="ECO:0000259" key="1">
    <source>
        <dbReference type="Pfam" id="PF01266"/>
    </source>
</evidence>
<reference evidence="2 3" key="1">
    <citation type="submission" date="2018-06" db="EMBL/GenBank/DDBJ databases">
        <title>Genomic Encyclopedia of Type Strains, Phase IV (KMG-IV): sequencing the most valuable type-strain genomes for metagenomic binning, comparative biology and taxonomic classification.</title>
        <authorList>
            <person name="Goeker M."/>
        </authorList>
    </citation>
    <scope>NUCLEOTIDE SEQUENCE [LARGE SCALE GENOMIC DNA]</scope>
    <source>
        <strain evidence="2 3">DSM 18048</strain>
    </source>
</reference>